<sequence length="95" mass="10694">MIKASLETGLPQSGAARNIILEQYGANRMSDQEQAEIRLAVARLKQEHADFDAAINAMMQVGCDQLRIQRMKKKKLAIKDKLQEMEDQVIPDIIA</sequence>
<protein>
    <submittedName>
        <fullName evidence="1">Uncharacterized protein</fullName>
    </submittedName>
</protein>
<dbReference type="Proteomes" id="UP000216188">
    <property type="component" value="Unassembled WGS sequence"/>
</dbReference>
<keyword evidence="2" id="KW-1185">Reference proteome</keyword>
<reference evidence="1 2" key="1">
    <citation type="submission" date="2017-07" db="EMBL/GenBank/DDBJ databases">
        <title>Phylogenetic study on the rhizospheric bacterium Ochrobactrum sp. A44.</title>
        <authorList>
            <person name="Krzyzanowska D.M."/>
            <person name="Ossowicki A."/>
            <person name="Rajewska M."/>
            <person name="Maciag T."/>
            <person name="Kaczynski Z."/>
            <person name="Czerwicka M."/>
            <person name="Jafra S."/>
        </authorList>
    </citation>
    <scope>NUCLEOTIDE SEQUENCE [LARGE SCALE GENOMIC DNA]</scope>
    <source>
        <strain evidence="1 2">CCUG 30717</strain>
    </source>
</reference>
<evidence type="ECO:0000313" key="1">
    <source>
        <dbReference type="EMBL" id="OYR28885.1"/>
    </source>
</evidence>
<dbReference type="STRING" id="419475.A8A54_08900"/>
<dbReference type="InterPro" id="IPR038444">
    <property type="entry name" value="DUF465_sf"/>
</dbReference>
<organism evidence="1 2">
    <name type="scientific">Brucella pseudogrignonensis</name>
    <dbReference type="NCBI Taxonomy" id="419475"/>
    <lineage>
        <taxon>Bacteria</taxon>
        <taxon>Pseudomonadati</taxon>
        <taxon>Pseudomonadota</taxon>
        <taxon>Alphaproteobacteria</taxon>
        <taxon>Hyphomicrobiales</taxon>
        <taxon>Brucellaceae</taxon>
        <taxon>Brucella/Ochrobactrum group</taxon>
        <taxon>Brucella</taxon>
    </lineage>
</organism>
<dbReference type="AlphaFoldDB" id="A0A256GNZ8"/>
<name>A0A256GNZ8_9HYPH</name>
<dbReference type="EMBL" id="NNRM01000012">
    <property type="protein sequence ID" value="OYR28885.1"/>
    <property type="molecule type" value="Genomic_DNA"/>
</dbReference>
<dbReference type="Gene3D" id="6.10.280.50">
    <property type="match status" value="1"/>
</dbReference>
<evidence type="ECO:0000313" key="2">
    <source>
        <dbReference type="Proteomes" id="UP000216188"/>
    </source>
</evidence>
<dbReference type="Pfam" id="PF04325">
    <property type="entry name" value="DUF465"/>
    <property type="match status" value="1"/>
</dbReference>
<gene>
    <name evidence="1" type="ORF">CEV34_0981</name>
</gene>
<accession>A0A256GNZ8</accession>
<comment type="caution">
    <text evidence="1">The sequence shown here is derived from an EMBL/GenBank/DDBJ whole genome shotgun (WGS) entry which is preliminary data.</text>
</comment>
<dbReference type="InterPro" id="IPR007420">
    <property type="entry name" value="DUF465"/>
</dbReference>
<proteinExistence type="predicted"/>